<evidence type="ECO:0000313" key="26">
    <source>
        <dbReference type="Proteomes" id="UP000193380"/>
    </source>
</evidence>
<keyword evidence="6" id="KW-0479">Metal-binding</keyword>
<evidence type="ECO:0000256" key="22">
    <source>
        <dbReference type="PROSITE-ProRule" id="PRU00023"/>
    </source>
</evidence>
<keyword evidence="8" id="KW-0862">Zinc</keyword>
<keyword evidence="12" id="KW-0030">Aminoacyl-tRNA synthetase</keyword>
<comment type="function">
    <text evidence="15">In addition to its role as an aminoacyl-tRNA synthetase, has also cysteine persulfide synthase activity. Produces reactive persulfide species such as cysteine persulfide (CysSSH) from substrate cysteine and mediate direct incorporation of CysSSH into proteins during translations, resulting in protein persulfides and polysulfides. CysSSHs behave as potent antioxidants and cellular protectants.</text>
</comment>
<comment type="catalytic activity">
    <reaction evidence="20">
        <text>tRNA(Cys) + L-cysteine + ATP = L-cysteinyl-tRNA(Cys) + AMP + diphosphate</text>
        <dbReference type="Rhea" id="RHEA:17773"/>
        <dbReference type="Rhea" id="RHEA-COMP:9661"/>
        <dbReference type="Rhea" id="RHEA-COMP:9679"/>
        <dbReference type="ChEBI" id="CHEBI:30616"/>
        <dbReference type="ChEBI" id="CHEBI:33019"/>
        <dbReference type="ChEBI" id="CHEBI:35235"/>
        <dbReference type="ChEBI" id="CHEBI:78442"/>
        <dbReference type="ChEBI" id="CHEBI:78517"/>
        <dbReference type="ChEBI" id="CHEBI:456215"/>
        <dbReference type="EC" id="6.1.1.16"/>
    </reaction>
    <physiologicalReaction direction="right-to-left" evidence="20">
        <dbReference type="Rhea" id="RHEA:17775"/>
    </physiologicalReaction>
</comment>
<feature type="repeat" description="ANK" evidence="22">
    <location>
        <begin position="87"/>
        <end position="119"/>
    </location>
</feature>
<dbReference type="GO" id="GO:0006423">
    <property type="term" value="P:cysteinyl-tRNA aminoacylation"/>
    <property type="evidence" value="ECO:0007669"/>
    <property type="project" value="InterPro"/>
</dbReference>
<dbReference type="HAMAP" id="MF_00041">
    <property type="entry name" value="Cys_tRNA_synth"/>
    <property type="match status" value="1"/>
</dbReference>
<feature type="repeat" description="ANK" evidence="22">
    <location>
        <begin position="120"/>
        <end position="152"/>
    </location>
</feature>
<dbReference type="FunFam" id="1.20.120.1910:FF:000010">
    <property type="entry name" value="Cysteinyl-tRNA synthetase 2, mitochondrial"/>
    <property type="match status" value="1"/>
</dbReference>
<dbReference type="InterPro" id="IPR024909">
    <property type="entry name" value="Cys-tRNA/MSH_ligase"/>
</dbReference>
<accession>A0A060W354</accession>
<evidence type="ECO:0000256" key="23">
    <source>
        <dbReference type="SAM" id="MobiDB-lite"/>
    </source>
</evidence>
<comment type="cofactor">
    <cofactor evidence="1">
        <name>Zn(2+)</name>
        <dbReference type="ChEBI" id="CHEBI:29105"/>
    </cofactor>
</comment>
<dbReference type="NCBIfam" id="TIGR00435">
    <property type="entry name" value="cysS"/>
    <property type="match status" value="1"/>
</dbReference>
<feature type="compositionally biased region" description="Polar residues" evidence="23">
    <location>
        <begin position="264"/>
        <end position="283"/>
    </location>
</feature>
<dbReference type="SMART" id="SM00248">
    <property type="entry name" value="ANK"/>
    <property type="match status" value="6"/>
</dbReference>
<evidence type="ECO:0000256" key="15">
    <source>
        <dbReference type="ARBA" id="ARBA00045476"/>
    </source>
</evidence>
<dbReference type="InterPro" id="IPR015803">
    <property type="entry name" value="Cys-tRNA-ligase"/>
</dbReference>
<keyword evidence="9" id="KW-0067">ATP-binding</keyword>
<protein>
    <recommendedName>
        <fullName evidence="21">Probable cysteine--tRNA ligase, mitochondrial</fullName>
        <ecNumber evidence="4">6.1.1.16</ecNumber>
    </recommendedName>
    <alternativeName>
        <fullName evidence="13">Cysteinyl-tRNA synthetase</fullName>
    </alternativeName>
</protein>
<evidence type="ECO:0000256" key="11">
    <source>
        <dbReference type="ARBA" id="ARBA00023128"/>
    </source>
</evidence>
<dbReference type="AlphaFoldDB" id="A0A060W354"/>
<evidence type="ECO:0000256" key="12">
    <source>
        <dbReference type="ARBA" id="ARBA00023146"/>
    </source>
</evidence>
<dbReference type="FunFam" id="3.40.50.620:FF:000027">
    <property type="entry name" value="Cysteine--tRNA ligase, cytoplasmic"/>
    <property type="match status" value="1"/>
</dbReference>
<dbReference type="PROSITE" id="PS50088">
    <property type="entry name" value="ANK_REPEAT"/>
    <property type="match status" value="3"/>
</dbReference>
<dbReference type="PANTHER" id="PTHR10890:SF27">
    <property type="entry name" value="CYSTEINE--TRNA LIGASE, MITOCHONDRIAL-RELATED"/>
    <property type="match status" value="1"/>
</dbReference>
<comment type="catalytic activity">
    <reaction evidence="18">
        <text>S-sulfanyl-L-cysteine + L-cysteine = S-disulfanyl-L-cysteine + L-alanine</text>
        <dbReference type="Rhea" id="RHEA:78627"/>
        <dbReference type="ChEBI" id="CHEBI:35235"/>
        <dbReference type="ChEBI" id="CHEBI:57972"/>
        <dbReference type="ChEBI" id="CHEBI:58591"/>
        <dbReference type="ChEBI" id="CHEBI:229465"/>
    </reaction>
    <physiologicalReaction direction="left-to-right" evidence="18">
        <dbReference type="Rhea" id="RHEA:78628"/>
    </physiologicalReaction>
</comment>
<comment type="catalytic activity">
    <reaction evidence="19">
        <text>S-sulfanyl-L-cysteine + tRNA(Cys) + ATP = (S)-sulfanyl-L-cysteinyl-tRNA(Cys) + AMP + diphosphate</text>
        <dbReference type="Rhea" id="RHEA:78647"/>
        <dbReference type="Rhea" id="RHEA-COMP:9661"/>
        <dbReference type="Rhea" id="RHEA-COMP:19119"/>
        <dbReference type="ChEBI" id="CHEBI:30616"/>
        <dbReference type="ChEBI" id="CHEBI:33019"/>
        <dbReference type="ChEBI" id="CHEBI:58591"/>
        <dbReference type="ChEBI" id="CHEBI:78442"/>
        <dbReference type="ChEBI" id="CHEBI:229520"/>
        <dbReference type="ChEBI" id="CHEBI:456215"/>
    </reaction>
    <physiologicalReaction direction="left-to-right" evidence="19">
        <dbReference type="Rhea" id="RHEA:78648"/>
    </physiologicalReaction>
</comment>
<dbReference type="InterPro" id="IPR009080">
    <property type="entry name" value="tRNAsynth_Ia_anticodon-bd"/>
</dbReference>
<dbReference type="Gene3D" id="3.40.50.620">
    <property type="entry name" value="HUPs"/>
    <property type="match status" value="1"/>
</dbReference>
<evidence type="ECO:0000259" key="24">
    <source>
        <dbReference type="Pfam" id="PF01406"/>
    </source>
</evidence>
<dbReference type="PROSITE" id="PS50297">
    <property type="entry name" value="ANK_REP_REGION"/>
    <property type="match status" value="3"/>
</dbReference>
<dbReference type="InterPro" id="IPR002110">
    <property type="entry name" value="Ankyrin_rpt"/>
</dbReference>
<evidence type="ECO:0000256" key="20">
    <source>
        <dbReference type="ARBA" id="ARBA00049046"/>
    </source>
</evidence>
<dbReference type="GO" id="GO:0005739">
    <property type="term" value="C:mitochondrion"/>
    <property type="evidence" value="ECO:0007669"/>
    <property type="project" value="UniProtKB-SubCell"/>
</dbReference>
<dbReference type="GO" id="GO:0046872">
    <property type="term" value="F:metal ion binding"/>
    <property type="evidence" value="ECO:0007669"/>
    <property type="project" value="UniProtKB-KW"/>
</dbReference>
<dbReference type="PaxDb" id="8022-A0A060W354"/>
<keyword evidence="7" id="KW-0547">Nucleotide-binding</keyword>
<proteinExistence type="inferred from homology"/>
<dbReference type="Gene3D" id="1.25.40.20">
    <property type="entry name" value="Ankyrin repeat-containing domain"/>
    <property type="match status" value="2"/>
</dbReference>
<evidence type="ECO:0000256" key="2">
    <source>
        <dbReference type="ARBA" id="ARBA00004173"/>
    </source>
</evidence>
<dbReference type="Gene3D" id="1.20.120.1910">
    <property type="entry name" value="Cysteine-tRNA ligase, C-terminal anti-codon recognition domain"/>
    <property type="match status" value="1"/>
</dbReference>
<evidence type="ECO:0000256" key="17">
    <source>
        <dbReference type="ARBA" id="ARBA00047548"/>
    </source>
</evidence>
<comment type="catalytic activity">
    <reaction evidence="16">
        <text>S-disulfanyl-L-cysteine + tRNA(Cys) + ATP = (S)-disulfanyl-L-cysteinyl-tRNA(Cys) + AMP + diphosphate</text>
        <dbReference type="Rhea" id="RHEA:78651"/>
        <dbReference type="Rhea" id="RHEA-COMP:9661"/>
        <dbReference type="Rhea" id="RHEA-COMP:19120"/>
        <dbReference type="ChEBI" id="CHEBI:30616"/>
        <dbReference type="ChEBI" id="CHEBI:33019"/>
        <dbReference type="ChEBI" id="CHEBI:78442"/>
        <dbReference type="ChEBI" id="CHEBI:229465"/>
        <dbReference type="ChEBI" id="CHEBI:229521"/>
        <dbReference type="ChEBI" id="CHEBI:456215"/>
    </reaction>
    <physiologicalReaction direction="left-to-right" evidence="16">
        <dbReference type="Rhea" id="RHEA:78652"/>
    </physiologicalReaction>
</comment>
<dbReference type="PRINTS" id="PR00983">
    <property type="entry name" value="TRNASYNTHCYS"/>
</dbReference>
<evidence type="ECO:0000256" key="14">
    <source>
        <dbReference type="ARBA" id="ARBA00043868"/>
    </source>
</evidence>
<dbReference type="Pfam" id="PF12796">
    <property type="entry name" value="Ank_2"/>
    <property type="match status" value="1"/>
</dbReference>
<dbReference type="GO" id="GO:0004817">
    <property type="term" value="F:cysteine-tRNA ligase activity"/>
    <property type="evidence" value="ECO:0007669"/>
    <property type="project" value="UniProtKB-EC"/>
</dbReference>
<dbReference type="STRING" id="8022.A0A060W354"/>
<evidence type="ECO:0000256" key="4">
    <source>
        <dbReference type="ARBA" id="ARBA00012832"/>
    </source>
</evidence>
<comment type="subcellular location">
    <subcellularLocation>
        <location evidence="2">Mitochondrion</location>
    </subcellularLocation>
</comment>
<dbReference type="GO" id="GO:0005524">
    <property type="term" value="F:ATP binding"/>
    <property type="evidence" value="ECO:0007669"/>
    <property type="project" value="UniProtKB-KW"/>
</dbReference>
<comment type="similarity">
    <text evidence="3">Belongs to the class-I aminoacyl-tRNA synthetase family.</text>
</comment>
<evidence type="ECO:0000256" key="3">
    <source>
        <dbReference type="ARBA" id="ARBA00005594"/>
    </source>
</evidence>
<keyword evidence="5" id="KW-0436">Ligase</keyword>
<dbReference type="PANTHER" id="PTHR10890">
    <property type="entry name" value="CYSTEINYL-TRNA SYNTHETASE"/>
    <property type="match status" value="1"/>
</dbReference>
<evidence type="ECO:0000313" key="25">
    <source>
        <dbReference type="EMBL" id="CDQ59669.1"/>
    </source>
</evidence>
<keyword evidence="11" id="KW-0496">Mitochondrion</keyword>
<evidence type="ECO:0000256" key="9">
    <source>
        <dbReference type="ARBA" id="ARBA00022840"/>
    </source>
</evidence>
<comment type="function">
    <text evidence="14">Mitochondrial cysteine-specific aminoacyl-tRNA synthetase that catalyzes the ATP-dependent ligation of cysteine to tRNA(Cys).</text>
</comment>
<evidence type="ECO:0000256" key="8">
    <source>
        <dbReference type="ARBA" id="ARBA00022833"/>
    </source>
</evidence>
<evidence type="ECO:0000256" key="10">
    <source>
        <dbReference type="ARBA" id="ARBA00022917"/>
    </source>
</evidence>
<evidence type="ECO:0000256" key="21">
    <source>
        <dbReference type="ARBA" id="ARBA00072679"/>
    </source>
</evidence>
<feature type="repeat" description="ANK" evidence="22">
    <location>
        <begin position="53"/>
        <end position="85"/>
    </location>
</feature>
<evidence type="ECO:0000256" key="19">
    <source>
        <dbReference type="ARBA" id="ARBA00048609"/>
    </source>
</evidence>
<evidence type="ECO:0000256" key="16">
    <source>
        <dbReference type="ARBA" id="ARBA00047499"/>
    </source>
</evidence>
<evidence type="ECO:0000256" key="13">
    <source>
        <dbReference type="ARBA" id="ARBA00031499"/>
    </source>
</evidence>
<feature type="region of interest" description="Disordered" evidence="23">
    <location>
        <begin position="253"/>
        <end position="287"/>
    </location>
</feature>
<feature type="region of interest" description="Disordered" evidence="23">
    <location>
        <begin position="973"/>
        <end position="995"/>
    </location>
</feature>
<organism evidence="25 26">
    <name type="scientific">Oncorhynchus mykiss</name>
    <name type="common">Rainbow trout</name>
    <name type="synonym">Salmo gairdneri</name>
    <dbReference type="NCBI Taxonomy" id="8022"/>
    <lineage>
        <taxon>Eukaryota</taxon>
        <taxon>Metazoa</taxon>
        <taxon>Chordata</taxon>
        <taxon>Craniata</taxon>
        <taxon>Vertebrata</taxon>
        <taxon>Euteleostomi</taxon>
        <taxon>Actinopterygii</taxon>
        <taxon>Neopterygii</taxon>
        <taxon>Teleostei</taxon>
        <taxon>Protacanthopterygii</taxon>
        <taxon>Salmoniformes</taxon>
        <taxon>Salmonidae</taxon>
        <taxon>Salmoninae</taxon>
        <taxon>Oncorhynchus</taxon>
    </lineage>
</organism>
<keyword evidence="10" id="KW-0648">Protein biosynthesis</keyword>
<feature type="domain" description="tRNA synthetases class I catalytic" evidence="24">
    <location>
        <begin position="499"/>
        <end position="793"/>
    </location>
</feature>
<evidence type="ECO:0000256" key="1">
    <source>
        <dbReference type="ARBA" id="ARBA00001947"/>
    </source>
</evidence>
<dbReference type="EC" id="6.1.1.16" evidence="4"/>
<keyword evidence="22" id="KW-0040">ANK repeat</keyword>
<dbReference type="Pfam" id="PF01406">
    <property type="entry name" value="tRNA-synt_1e"/>
    <property type="match status" value="1"/>
</dbReference>
<evidence type="ECO:0000256" key="18">
    <source>
        <dbReference type="ARBA" id="ARBA00047731"/>
    </source>
</evidence>
<gene>
    <name evidence="25" type="ORF">GSONMT00080311001</name>
</gene>
<dbReference type="InterPro" id="IPR036770">
    <property type="entry name" value="Ankyrin_rpt-contain_sf"/>
</dbReference>
<dbReference type="Pfam" id="PF00023">
    <property type="entry name" value="Ank"/>
    <property type="match status" value="1"/>
</dbReference>
<name>A0A060W354_ONCMY</name>
<evidence type="ECO:0000256" key="6">
    <source>
        <dbReference type="ARBA" id="ARBA00022723"/>
    </source>
</evidence>
<comment type="catalytic activity">
    <reaction evidence="17">
        <text>2 L-cysteine = S-sulfanyl-L-cysteine + L-alanine</text>
        <dbReference type="Rhea" id="RHEA:78543"/>
        <dbReference type="ChEBI" id="CHEBI:35235"/>
        <dbReference type="ChEBI" id="CHEBI:57972"/>
        <dbReference type="ChEBI" id="CHEBI:58591"/>
    </reaction>
    <physiologicalReaction direction="left-to-right" evidence="17">
        <dbReference type="Rhea" id="RHEA:78544"/>
    </physiologicalReaction>
</comment>
<reference evidence="25" key="1">
    <citation type="journal article" date="2014" name="Nat. Commun.">
        <title>The rainbow trout genome provides novel insights into evolution after whole-genome duplication in vertebrates.</title>
        <authorList>
            <person name="Berthelot C."/>
            <person name="Brunet F."/>
            <person name="Chalopin D."/>
            <person name="Juanchich A."/>
            <person name="Bernard M."/>
            <person name="Noel B."/>
            <person name="Bento P."/>
            <person name="Da Silva C."/>
            <person name="Labadie K."/>
            <person name="Alberti A."/>
            <person name="Aury J.M."/>
            <person name="Louis A."/>
            <person name="Dehais P."/>
            <person name="Bardou P."/>
            <person name="Montfort J."/>
            <person name="Klopp C."/>
            <person name="Cabau C."/>
            <person name="Gaspin C."/>
            <person name="Thorgaard G.H."/>
            <person name="Boussaha M."/>
            <person name="Quillet E."/>
            <person name="Guyomard R."/>
            <person name="Galiana D."/>
            <person name="Bobe J."/>
            <person name="Volff J.N."/>
            <person name="Genet C."/>
            <person name="Wincker P."/>
            <person name="Jaillon O."/>
            <person name="Roest Crollius H."/>
            <person name="Guiguen Y."/>
        </authorList>
    </citation>
    <scope>NUCLEOTIDE SEQUENCE [LARGE SCALE GENOMIC DNA]</scope>
</reference>
<dbReference type="SUPFAM" id="SSF48403">
    <property type="entry name" value="Ankyrin repeat"/>
    <property type="match status" value="1"/>
</dbReference>
<dbReference type="InterPro" id="IPR032678">
    <property type="entry name" value="tRNA-synt_1_cat_dom"/>
</dbReference>
<dbReference type="Proteomes" id="UP000193380">
    <property type="component" value="Unassembled WGS sequence"/>
</dbReference>
<evidence type="ECO:0000256" key="7">
    <source>
        <dbReference type="ARBA" id="ARBA00022741"/>
    </source>
</evidence>
<reference evidence="25" key="2">
    <citation type="submission" date="2014-03" db="EMBL/GenBank/DDBJ databases">
        <authorList>
            <person name="Genoscope - CEA"/>
        </authorList>
    </citation>
    <scope>NUCLEOTIDE SEQUENCE</scope>
</reference>
<sequence>MSVSVESGFSNDEVLNIRYPLHRACRDGDVVALCSLLQCTTNQADLITEDSVYGWSPIHWAAHFGKLECVMCLVQVGCKVNAMTTRFAQTPAHIAAFGGHPECVLWLLQAGADINRQDYVGETPIHKAARAGSMECVNALLIQGAKPDLRNANGLTAADLAHAQGFWECAQLLSNAQNHLNQLNGFHSNGALNGHRSLSQSQGLLNGLANRKRLLDCVEPNHIKKARTDGVDLPKWMQHGCGEELETMYMESADPVSADDPKATTGQTNSNNGPQNGAISTNGHMPKHLSGDNPAVLSSGFSTPWGLPALATSTENGLSSSRLANQEAEETRRHSAHEMCGSLHLTGSPSSCVSHRPSWEAMASDLGDTLHYGHYHGFGDTAEDLAEEHSNSVCVEQCYDQARLEEWLRRQVHPILLHSVVTMGPCITICRPLLLKLRSRYAFSKDTRQTLVSPSKLIFRPSASCTGVGKKWTRPTGYDTGLKTYNSLTKQKEPLVLAQEGIATWYSCGPTVYDHAHLGHACSYVRFDIIQRVLSRVFGINVIHVMVITDIDDKIIRRALEKSISPTVLARMYEEEFKNDMLALKVLPPAVYLRVTENIPQIVAFIEGIIRNEHAYATKQGDVYFDILSIGDRYGKLMGAGDATGEPGDREKRDSRDFALWKASKPQEPSWESPWGKGRPGWHIECSTIASSVFGSQLDIHSGGIDLAFPHHENEIAQCEAYHQCGQWGNYFLHSGHLHLKGSAEKMSKSLNNYITIKDFLESYSANEFRMFCLLTKYRSAIDYSDASLNEARSSLATITAFTHDAQAYMRGQLQCPAVEEGALWERLAETKANVVRALADDFDTPRVVNAIMSLVYHGNRNLQPITKPDRSPRSPAVFGAFLAYIREVFEVLGVDLLDRKEAHSVDSSGTLENVVEQLARFRSDVRAFALSVQDTPPGEPAHASPSPCSEKLPLLKACDTLRKDLASMGVHIRDRGPNSTWEISQKRPAGQDKK</sequence>
<evidence type="ECO:0000256" key="5">
    <source>
        <dbReference type="ARBA" id="ARBA00022598"/>
    </source>
</evidence>
<dbReference type="SUPFAM" id="SSF52374">
    <property type="entry name" value="Nucleotidylyl transferase"/>
    <property type="match status" value="1"/>
</dbReference>
<dbReference type="SUPFAM" id="SSF47323">
    <property type="entry name" value="Anticodon-binding domain of a subclass of class I aminoacyl-tRNA synthetases"/>
    <property type="match status" value="1"/>
</dbReference>
<dbReference type="CDD" id="cd00672">
    <property type="entry name" value="CysRS_core"/>
    <property type="match status" value="1"/>
</dbReference>
<dbReference type="EMBL" id="FR904330">
    <property type="protein sequence ID" value="CDQ59669.1"/>
    <property type="molecule type" value="Genomic_DNA"/>
</dbReference>
<dbReference type="InterPro" id="IPR014729">
    <property type="entry name" value="Rossmann-like_a/b/a_fold"/>
</dbReference>